<dbReference type="InterPro" id="IPR043128">
    <property type="entry name" value="Rev_trsase/Diguanyl_cyclase"/>
</dbReference>
<dbReference type="FunFam" id="3.30.70.270:FF:000001">
    <property type="entry name" value="Diguanylate cyclase domain protein"/>
    <property type="match status" value="1"/>
</dbReference>
<keyword evidence="1" id="KW-0472">Membrane</keyword>
<sequence length="1016" mass="115155">MKAGHDASALHGQADQRASQSRDGWFAHARVPALVGVICLMLLAGYWMKLFASYDNMREGVRQESYRLAAQSAQAVSLKIDSVVRKIDYATATLGHIWLNQPPPLFEEAVNFAFESFAPGSLAQVDVYTPSGESLFTRSAEQENDLHPLQAPEWASRPQLLNPDSVYICPPLQPSPTGPWLIRFSRPVMQNGNVTAIVSFLVSADYIASVLKAIFKNSSDVAVLLKSDGTYLARSAMNHETIGKSTVRRAHFLDHPGQETGSFEDAPMIDGIHRFYNWHRSSTFPLVVSVGMDTAQATRPVELAISESIWQNAVATILLVLLGTTVLTLWVQRSRKSAEVNEIRERLSKLIAEIPGAVFQYQLNLDRSSYFPYISRGVEKLYGIDASTYDGNAKTIFEKVHPDDRMSMVESVRESSRTLTAWVLEFRVIREDGQTRWVQARANPERLSDGATLWHGYLHDITHEHEVDEALKSREMQLDLALDAVQDGIWEFEHAAYVAHWDERIRTMLGYGPEYETVDARLIAKLVHPDDMERISKEVTRAQLADSASLMDISLRLMSNSGEWLWVQARGRVIEWGADNQPVRSMGLLHNISERVAETQLRDALLNRSVASITLVSRDRRLLDANNQFKSMFLKDNLHDLESFDFRELHVDDAHWNAFGEKYPIIREQNQTRFEFPMKDRSGKVHWFDMHGVLKEAGNPQSDVIWTWIDVSDRHAADLALTTERLRLRTLLQHFPGGVLIIDTDGLIVLMNEQAAQMLGVHISPDYITGLNQALLPDVIGQQAFSWLEQARTRDKEAQPTIFEVRTETNQYLEIEFLEIKDDGTRLGSVWLLWDMTDRKQEALKLIELAETDSLTGLPNRRCFMQTLEMLKEKHDVSTAQPGVLLMLDIDRFKKLNDSYGHTVGDQLLIHAAQLIRLCLREDDLPARLGGEEFAILLPRADLRIGQAVAERIRKHIEQTPFIMGEDNIPMTISIGLTHIDIQDLDQTVRRADRALYASKANGRNKTVVWTASLDR</sequence>
<accession>A0A2R4XHV6</accession>
<organism evidence="5 6">
    <name type="scientific">Orrella marina</name>
    <dbReference type="NCBI Taxonomy" id="2163011"/>
    <lineage>
        <taxon>Bacteria</taxon>
        <taxon>Pseudomonadati</taxon>
        <taxon>Pseudomonadota</taxon>
        <taxon>Betaproteobacteria</taxon>
        <taxon>Burkholderiales</taxon>
        <taxon>Alcaligenaceae</taxon>
        <taxon>Orrella</taxon>
    </lineage>
</organism>
<dbReference type="InterPro" id="IPR013655">
    <property type="entry name" value="PAS_fold_3"/>
</dbReference>
<dbReference type="NCBIfam" id="TIGR00229">
    <property type="entry name" value="sensory_box"/>
    <property type="match status" value="2"/>
</dbReference>
<evidence type="ECO:0000259" key="4">
    <source>
        <dbReference type="PROSITE" id="PS50887"/>
    </source>
</evidence>
<reference evidence="5 6" key="1">
    <citation type="submission" date="2018-04" db="EMBL/GenBank/DDBJ databases">
        <title>Bordetella sp. HZ20 isolated from seawater.</title>
        <authorList>
            <person name="Sun C."/>
        </authorList>
    </citation>
    <scope>NUCLEOTIDE SEQUENCE [LARGE SCALE GENOMIC DNA]</scope>
    <source>
        <strain evidence="5 6">HZ20</strain>
    </source>
</reference>
<dbReference type="Gene3D" id="3.30.450.20">
    <property type="entry name" value="PAS domain"/>
    <property type="match status" value="5"/>
</dbReference>
<proteinExistence type="predicted"/>
<dbReference type="CDD" id="cd01949">
    <property type="entry name" value="GGDEF"/>
    <property type="match status" value="1"/>
</dbReference>
<feature type="transmembrane region" description="Helical" evidence="1">
    <location>
        <begin position="29"/>
        <end position="48"/>
    </location>
</feature>
<evidence type="ECO:0000256" key="1">
    <source>
        <dbReference type="SAM" id="Phobius"/>
    </source>
</evidence>
<feature type="domain" description="PAS" evidence="2">
    <location>
        <begin position="474"/>
        <end position="546"/>
    </location>
</feature>
<dbReference type="InterPro" id="IPR035965">
    <property type="entry name" value="PAS-like_dom_sf"/>
</dbReference>
<feature type="domain" description="PAC" evidence="3">
    <location>
        <begin position="422"/>
        <end position="473"/>
    </location>
</feature>
<dbReference type="SUPFAM" id="SSF55785">
    <property type="entry name" value="PYP-like sensor domain (PAS domain)"/>
    <property type="match status" value="4"/>
</dbReference>
<keyword evidence="1" id="KW-0812">Transmembrane</keyword>
<dbReference type="Pfam" id="PF13188">
    <property type="entry name" value="PAS_8"/>
    <property type="match status" value="1"/>
</dbReference>
<dbReference type="InterPro" id="IPR000160">
    <property type="entry name" value="GGDEF_dom"/>
</dbReference>
<dbReference type="EMBL" id="CP028901">
    <property type="protein sequence ID" value="AWB33371.1"/>
    <property type="molecule type" value="Genomic_DNA"/>
</dbReference>
<evidence type="ECO:0000313" key="6">
    <source>
        <dbReference type="Proteomes" id="UP000244571"/>
    </source>
</evidence>
<dbReference type="SMART" id="SM00267">
    <property type="entry name" value="GGDEF"/>
    <property type="match status" value="1"/>
</dbReference>
<dbReference type="NCBIfam" id="TIGR00254">
    <property type="entry name" value="GGDEF"/>
    <property type="match status" value="1"/>
</dbReference>
<evidence type="ECO:0008006" key="7">
    <source>
        <dbReference type="Google" id="ProtNLM"/>
    </source>
</evidence>
<protein>
    <recommendedName>
        <fullName evidence="7">Diguanylate cyclase</fullName>
    </recommendedName>
</protein>
<dbReference type="CDD" id="cd12915">
    <property type="entry name" value="PDC2_DGC_like"/>
    <property type="match status" value="1"/>
</dbReference>
<dbReference type="PROSITE" id="PS50887">
    <property type="entry name" value="GGDEF"/>
    <property type="match status" value="1"/>
</dbReference>
<feature type="domain" description="PAS" evidence="2">
    <location>
        <begin position="724"/>
        <end position="760"/>
    </location>
</feature>
<dbReference type="Proteomes" id="UP000244571">
    <property type="component" value="Chromosome"/>
</dbReference>
<dbReference type="Pfam" id="PF00990">
    <property type="entry name" value="GGDEF"/>
    <property type="match status" value="1"/>
</dbReference>
<dbReference type="PROSITE" id="PS50113">
    <property type="entry name" value="PAC"/>
    <property type="match status" value="1"/>
</dbReference>
<gene>
    <name evidence="5" type="ORF">DBV39_06245</name>
</gene>
<dbReference type="KEGG" id="boz:DBV39_06245"/>
<dbReference type="InterPro" id="IPR029787">
    <property type="entry name" value="Nucleotide_cyclase"/>
</dbReference>
<dbReference type="InterPro" id="IPR052155">
    <property type="entry name" value="Biofilm_reg_signaling"/>
</dbReference>
<dbReference type="InterPro" id="IPR001610">
    <property type="entry name" value="PAC"/>
</dbReference>
<dbReference type="SUPFAM" id="SSF55073">
    <property type="entry name" value="Nucleotide cyclase"/>
    <property type="match status" value="1"/>
</dbReference>
<keyword evidence="1" id="KW-1133">Transmembrane helix</keyword>
<dbReference type="RefSeq" id="WP_108620800.1">
    <property type="nucleotide sequence ID" value="NZ_CP028901.1"/>
</dbReference>
<name>A0A2R4XHV6_9BURK</name>
<dbReference type="Gene3D" id="3.30.70.270">
    <property type="match status" value="1"/>
</dbReference>
<dbReference type="GO" id="GO:0003824">
    <property type="term" value="F:catalytic activity"/>
    <property type="evidence" value="ECO:0007669"/>
    <property type="project" value="UniProtKB-ARBA"/>
</dbReference>
<dbReference type="SMART" id="SM00086">
    <property type="entry name" value="PAC"/>
    <property type="match status" value="2"/>
</dbReference>
<dbReference type="PANTHER" id="PTHR44757">
    <property type="entry name" value="DIGUANYLATE CYCLASE DGCP"/>
    <property type="match status" value="1"/>
</dbReference>
<keyword evidence="6" id="KW-1185">Reference proteome</keyword>
<dbReference type="CDD" id="cd00130">
    <property type="entry name" value="PAS"/>
    <property type="match status" value="2"/>
</dbReference>
<dbReference type="SMART" id="SM00091">
    <property type="entry name" value="PAS"/>
    <property type="match status" value="3"/>
</dbReference>
<dbReference type="AlphaFoldDB" id="A0A2R4XHV6"/>
<feature type="domain" description="GGDEF" evidence="4">
    <location>
        <begin position="881"/>
        <end position="1012"/>
    </location>
</feature>
<evidence type="ECO:0000259" key="2">
    <source>
        <dbReference type="PROSITE" id="PS50112"/>
    </source>
</evidence>
<evidence type="ECO:0000259" key="3">
    <source>
        <dbReference type="PROSITE" id="PS50113"/>
    </source>
</evidence>
<dbReference type="PROSITE" id="PS50112">
    <property type="entry name" value="PAS"/>
    <property type="match status" value="3"/>
</dbReference>
<feature type="domain" description="PAS" evidence="2">
    <location>
        <begin position="343"/>
        <end position="419"/>
    </location>
</feature>
<dbReference type="PANTHER" id="PTHR44757:SF2">
    <property type="entry name" value="BIOFILM ARCHITECTURE MAINTENANCE PROTEIN MBAA"/>
    <property type="match status" value="1"/>
</dbReference>
<dbReference type="OrthoDB" id="9813903at2"/>
<dbReference type="Pfam" id="PF08447">
    <property type="entry name" value="PAS_3"/>
    <property type="match status" value="2"/>
</dbReference>
<evidence type="ECO:0000313" key="5">
    <source>
        <dbReference type="EMBL" id="AWB33371.1"/>
    </source>
</evidence>
<dbReference type="InterPro" id="IPR000014">
    <property type="entry name" value="PAS"/>
</dbReference>
<dbReference type="InterPro" id="IPR000700">
    <property type="entry name" value="PAS-assoc_C"/>
</dbReference>